<sequence>MFERLKLIMLFSTIIAILCLSVVNGQTTLDKNGVGFNNGYYYSFWKDSGDATFTLNAGGRYASNWTTRTNNWVGGKGWNPGSSSRTVHYSGYFGINANANSYLSLYGWTTNPLIEYYVVESYGSYNPASCAGGTDEGSFNSGGATYQVRKCRRTNQPSIIGTQSFDQYFSVRTPKLGFGQVSGSVNFADHVRYWASRGLPLGKHDYQIIATEGYQSSGFSDITVS</sequence>
<keyword evidence="6 10" id="KW-0378">Hydrolase</keyword>
<keyword evidence="7 10" id="KW-0119">Carbohydrate metabolism</keyword>
<dbReference type="InterPro" id="IPR033123">
    <property type="entry name" value="GH11_dom"/>
</dbReference>
<evidence type="ECO:0000256" key="4">
    <source>
        <dbReference type="ARBA" id="ARBA00012590"/>
    </source>
</evidence>
<dbReference type="EC" id="3.2.1.8" evidence="4 10"/>
<dbReference type="PANTHER" id="PTHR46828">
    <property type="entry name" value="ENDO-1,4-BETA-XYLANASE A-RELATED"/>
    <property type="match status" value="1"/>
</dbReference>
<feature type="signal peptide" evidence="11">
    <location>
        <begin position="1"/>
        <end position="25"/>
    </location>
</feature>
<dbReference type="InterPro" id="IPR033119">
    <property type="entry name" value="GH11_AS_2"/>
</dbReference>
<name>A0A9P0DKJ0_PHACE</name>
<dbReference type="EMBL" id="OU896720">
    <property type="protein sequence ID" value="CAH1153304.1"/>
    <property type="molecule type" value="Genomic_DNA"/>
</dbReference>
<keyword evidence="14" id="KW-1185">Reference proteome</keyword>
<dbReference type="GO" id="GO:0031176">
    <property type="term" value="F:endo-1,4-beta-xylanase activity"/>
    <property type="evidence" value="ECO:0007669"/>
    <property type="project" value="UniProtKB-UniRule"/>
</dbReference>
<organism evidence="13 14">
    <name type="scientific">Phaedon cochleariae</name>
    <name type="common">Mustard beetle</name>
    <dbReference type="NCBI Taxonomy" id="80249"/>
    <lineage>
        <taxon>Eukaryota</taxon>
        <taxon>Metazoa</taxon>
        <taxon>Ecdysozoa</taxon>
        <taxon>Arthropoda</taxon>
        <taxon>Hexapoda</taxon>
        <taxon>Insecta</taxon>
        <taxon>Pterygota</taxon>
        <taxon>Neoptera</taxon>
        <taxon>Endopterygota</taxon>
        <taxon>Coleoptera</taxon>
        <taxon>Polyphaga</taxon>
        <taxon>Cucujiformia</taxon>
        <taxon>Chrysomeloidea</taxon>
        <taxon>Chrysomelidae</taxon>
        <taxon>Chrysomelinae</taxon>
        <taxon>Chrysomelini</taxon>
        <taxon>Phaedon</taxon>
    </lineage>
</organism>
<evidence type="ECO:0000313" key="14">
    <source>
        <dbReference type="Proteomes" id="UP001153737"/>
    </source>
</evidence>
<evidence type="ECO:0000256" key="11">
    <source>
        <dbReference type="SAM" id="SignalP"/>
    </source>
</evidence>
<dbReference type="InterPro" id="IPR013319">
    <property type="entry name" value="GH11/12"/>
</dbReference>
<dbReference type="PRINTS" id="PR00911">
    <property type="entry name" value="GLHYDRLASE11"/>
</dbReference>
<dbReference type="InterPro" id="IPR013320">
    <property type="entry name" value="ConA-like_dom_sf"/>
</dbReference>
<evidence type="ECO:0000256" key="3">
    <source>
        <dbReference type="ARBA" id="ARBA00007792"/>
    </source>
</evidence>
<accession>A0A9P0DKJ0</accession>
<dbReference type="Gene3D" id="2.60.120.180">
    <property type="match status" value="1"/>
</dbReference>
<dbReference type="OrthoDB" id="2115822at2759"/>
<feature type="domain" description="GH11" evidence="12">
    <location>
        <begin position="28"/>
        <end position="225"/>
    </location>
</feature>
<dbReference type="Pfam" id="PF00457">
    <property type="entry name" value="Glyco_hydro_11"/>
    <property type="match status" value="1"/>
</dbReference>
<evidence type="ECO:0000256" key="10">
    <source>
        <dbReference type="PROSITE-ProRule" id="PRU01097"/>
    </source>
</evidence>
<evidence type="ECO:0000256" key="7">
    <source>
        <dbReference type="ARBA" id="ARBA00023277"/>
    </source>
</evidence>
<evidence type="ECO:0000259" key="12">
    <source>
        <dbReference type="PROSITE" id="PS51761"/>
    </source>
</evidence>
<proteinExistence type="inferred from homology"/>
<reference evidence="13" key="1">
    <citation type="submission" date="2022-01" db="EMBL/GenBank/DDBJ databases">
        <authorList>
            <person name="King R."/>
        </authorList>
    </citation>
    <scope>NUCLEOTIDE SEQUENCE</scope>
</reference>
<dbReference type="PROSITE" id="PS51761">
    <property type="entry name" value="GH11_3"/>
    <property type="match status" value="1"/>
</dbReference>
<evidence type="ECO:0000256" key="9">
    <source>
        <dbReference type="ARBA" id="ARBA00023326"/>
    </source>
</evidence>
<keyword evidence="8 10" id="KW-0326">Glycosidase</keyword>
<feature type="active site" description="Proton donor" evidence="10">
    <location>
        <position position="212"/>
    </location>
</feature>
<feature type="active site" description="Nucleophile" evidence="10">
    <location>
        <position position="115"/>
    </location>
</feature>
<evidence type="ECO:0000313" key="13">
    <source>
        <dbReference type="EMBL" id="CAH1153304.1"/>
    </source>
</evidence>
<evidence type="ECO:0000256" key="2">
    <source>
        <dbReference type="ARBA" id="ARBA00004851"/>
    </source>
</evidence>
<dbReference type="AlphaFoldDB" id="A0A9P0DKJ0"/>
<dbReference type="SUPFAM" id="SSF49899">
    <property type="entry name" value="Concanavalin A-like lectins/glucanases"/>
    <property type="match status" value="1"/>
</dbReference>
<keyword evidence="5 10" id="KW-0858">Xylan degradation</keyword>
<protein>
    <recommendedName>
        <fullName evidence="4 10">endo-1,4-beta-xylanase</fullName>
        <ecNumber evidence="4 10">3.2.1.8</ecNumber>
    </recommendedName>
</protein>
<evidence type="ECO:0000256" key="1">
    <source>
        <dbReference type="ARBA" id="ARBA00000681"/>
    </source>
</evidence>
<comment type="similarity">
    <text evidence="3 10">Belongs to the glycosyl hydrolase 11 (cellulase G) family.</text>
</comment>
<comment type="catalytic activity">
    <reaction evidence="1 10">
        <text>Endohydrolysis of (1-&gt;4)-beta-D-xylosidic linkages in xylans.</text>
        <dbReference type="EC" id="3.2.1.8"/>
    </reaction>
</comment>
<feature type="chain" id="PRO_5040403072" description="endo-1,4-beta-xylanase" evidence="11">
    <location>
        <begin position="26"/>
        <end position="225"/>
    </location>
</feature>
<comment type="pathway">
    <text evidence="2 10">Glycan degradation; xylan degradation.</text>
</comment>
<dbReference type="InterPro" id="IPR018208">
    <property type="entry name" value="GH11_AS_1"/>
</dbReference>
<evidence type="ECO:0000256" key="5">
    <source>
        <dbReference type="ARBA" id="ARBA00022651"/>
    </source>
</evidence>
<dbReference type="InterPro" id="IPR001137">
    <property type="entry name" value="Glyco_hydro_11"/>
</dbReference>
<keyword evidence="9 10" id="KW-0624">Polysaccharide degradation</keyword>
<gene>
    <name evidence="13" type="ORF">PHAECO_LOCUS4111</name>
</gene>
<dbReference type="PANTHER" id="PTHR46828:SF2">
    <property type="entry name" value="ENDO-1,4-BETA-XYLANASE A-RELATED"/>
    <property type="match status" value="1"/>
</dbReference>
<keyword evidence="11" id="KW-0732">Signal</keyword>
<dbReference type="PROSITE" id="PS00776">
    <property type="entry name" value="GH11_1"/>
    <property type="match status" value="1"/>
</dbReference>
<reference evidence="13" key="2">
    <citation type="submission" date="2022-10" db="EMBL/GenBank/DDBJ databases">
        <authorList>
            <consortium name="ENA_rothamsted_submissions"/>
            <consortium name="culmorum"/>
            <person name="King R."/>
        </authorList>
    </citation>
    <scope>NUCLEOTIDE SEQUENCE</scope>
</reference>
<dbReference type="PROSITE" id="PS00777">
    <property type="entry name" value="GH11_2"/>
    <property type="match status" value="1"/>
</dbReference>
<evidence type="ECO:0000256" key="6">
    <source>
        <dbReference type="ARBA" id="ARBA00022801"/>
    </source>
</evidence>
<dbReference type="GO" id="GO:0045493">
    <property type="term" value="P:xylan catabolic process"/>
    <property type="evidence" value="ECO:0007669"/>
    <property type="project" value="UniProtKB-UniRule"/>
</dbReference>
<evidence type="ECO:0000256" key="8">
    <source>
        <dbReference type="ARBA" id="ARBA00023295"/>
    </source>
</evidence>
<dbReference type="Proteomes" id="UP001153737">
    <property type="component" value="Chromosome 14"/>
</dbReference>